<evidence type="ECO:0000259" key="6">
    <source>
        <dbReference type="PROSITE" id="PS50071"/>
    </source>
</evidence>
<evidence type="ECO:0000256" key="2">
    <source>
        <dbReference type="ARBA" id="ARBA00023155"/>
    </source>
</evidence>
<feature type="compositionally biased region" description="Polar residues" evidence="5">
    <location>
        <begin position="165"/>
        <end position="189"/>
    </location>
</feature>
<feature type="region of interest" description="Disordered" evidence="5">
    <location>
        <begin position="550"/>
        <end position="614"/>
    </location>
</feature>
<dbReference type="InterPro" id="IPR050224">
    <property type="entry name" value="TALE_homeobox"/>
</dbReference>
<dbReference type="EMBL" id="ML976987">
    <property type="protein sequence ID" value="KAF1958349.1"/>
    <property type="molecule type" value="Genomic_DNA"/>
</dbReference>
<feature type="compositionally biased region" description="Polar residues" evidence="5">
    <location>
        <begin position="116"/>
        <end position="127"/>
    </location>
</feature>
<dbReference type="AlphaFoldDB" id="A0A6A5U314"/>
<dbReference type="GO" id="GO:0003677">
    <property type="term" value="F:DNA binding"/>
    <property type="evidence" value="ECO:0007669"/>
    <property type="project" value="UniProtKB-UniRule"/>
</dbReference>
<keyword evidence="2 4" id="KW-0371">Homeobox</keyword>
<evidence type="ECO:0000256" key="5">
    <source>
        <dbReference type="SAM" id="MobiDB-lite"/>
    </source>
</evidence>
<feature type="DNA-binding region" description="Homeobox" evidence="4">
    <location>
        <begin position="193"/>
        <end position="255"/>
    </location>
</feature>
<proteinExistence type="predicted"/>
<sequence length="739" mass="82807">MKSSCSLLHVLQTKVFMTKPGSRSDWDSIVCLDDSTIEPMDTSLSVYTVDTSNSDFQLRDIADGKERCEQCELLRIASPRENIKCRNCRLPDIIEPISSQSSSKGRASYPKLSIPDLSQKQPVSNFDPTHASGLHPTSESAKHAHHNQRCSACELSAMMDPSGTHVCSSSSPDPAFLSPTSPASSQYSVKRSRAGRNSKLPPNALHRLQAWLDANRHNPYPSADMKQQLAQECGITEKQVTTWFTNARARQLNSLDDYVTESSDDGMSDGELGDNVADIPIGDMGGLTFVPEGRQQGKYGRAASVSGASIFSPTQARQRPCRRGKKKVYRQGNTNAPLPTQTPTLLSPALVSSPLEYYPGQSDHAFSRDMTATADSSLSMNDTTAAGTPSDPEMWQCTFCRKSLVPKSWRRHEETQHRPKAQWTCMLYGPRLSIPARSNSSSICAFCNMKNPPETHFQTHHRIEDCAKRDVTDRTFFRPDHLRQHVKNFHNATLYDVAQARWKRPAETVKEGWTCGFCTERLETWDKRETHIANHFKDGSTMASWQEYGKMEGKSDKKGKRKEKEIVSGFSPLAQPPMRHHKRNSYMMDTSPPLPQHQQQHHHHHQHQVQPPQQSAFSNIFQQIPSPNAFQASISQPPPMIPAMTPIDSLPLDCMNPIDWSRVPNPMPGTTQTQMQYPTMGGYNPTAALQQHFGPEMGMGLDVDVDLYGHPLEYQGGPWDGEQHGQAHQQHHQHPHPHQ</sequence>
<evidence type="ECO:0000313" key="8">
    <source>
        <dbReference type="Proteomes" id="UP000800035"/>
    </source>
</evidence>
<dbReference type="Pfam" id="PF05920">
    <property type="entry name" value="Homeobox_KN"/>
    <property type="match status" value="1"/>
</dbReference>
<dbReference type="InterPro" id="IPR008422">
    <property type="entry name" value="KN_HD"/>
</dbReference>
<feature type="region of interest" description="Disordered" evidence="5">
    <location>
        <begin position="163"/>
        <end position="201"/>
    </location>
</feature>
<dbReference type="Gene3D" id="1.10.10.60">
    <property type="entry name" value="Homeodomain-like"/>
    <property type="match status" value="1"/>
</dbReference>
<evidence type="ECO:0000256" key="1">
    <source>
        <dbReference type="ARBA" id="ARBA00023125"/>
    </source>
</evidence>
<feature type="domain" description="Homeobox" evidence="6">
    <location>
        <begin position="191"/>
        <end position="254"/>
    </location>
</feature>
<keyword evidence="1 4" id="KW-0238">DNA-binding</keyword>
<comment type="subcellular location">
    <subcellularLocation>
        <location evidence="4">Nucleus</location>
    </subcellularLocation>
</comment>
<evidence type="ECO:0000256" key="4">
    <source>
        <dbReference type="PROSITE-ProRule" id="PRU00108"/>
    </source>
</evidence>
<evidence type="ECO:0000313" key="7">
    <source>
        <dbReference type="EMBL" id="KAF1958349.1"/>
    </source>
</evidence>
<reference evidence="7" key="1">
    <citation type="journal article" date="2020" name="Stud. Mycol.">
        <title>101 Dothideomycetes genomes: a test case for predicting lifestyles and emergence of pathogens.</title>
        <authorList>
            <person name="Haridas S."/>
            <person name="Albert R."/>
            <person name="Binder M."/>
            <person name="Bloem J."/>
            <person name="Labutti K."/>
            <person name="Salamov A."/>
            <person name="Andreopoulos B."/>
            <person name="Baker S."/>
            <person name="Barry K."/>
            <person name="Bills G."/>
            <person name="Bluhm B."/>
            <person name="Cannon C."/>
            <person name="Castanera R."/>
            <person name="Culley D."/>
            <person name="Daum C."/>
            <person name="Ezra D."/>
            <person name="Gonzalez J."/>
            <person name="Henrissat B."/>
            <person name="Kuo A."/>
            <person name="Liang C."/>
            <person name="Lipzen A."/>
            <person name="Lutzoni F."/>
            <person name="Magnuson J."/>
            <person name="Mondo S."/>
            <person name="Nolan M."/>
            <person name="Ohm R."/>
            <person name="Pangilinan J."/>
            <person name="Park H.-J."/>
            <person name="Ramirez L."/>
            <person name="Alfaro M."/>
            <person name="Sun H."/>
            <person name="Tritt A."/>
            <person name="Yoshinaga Y."/>
            <person name="Zwiers L.-H."/>
            <person name="Turgeon B."/>
            <person name="Goodwin S."/>
            <person name="Spatafora J."/>
            <person name="Crous P."/>
            <person name="Grigoriev I."/>
        </authorList>
    </citation>
    <scope>NUCLEOTIDE SEQUENCE</scope>
    <source>
        <strain evidence="7">CBS 675.92</strain>
    </source>
</reference>
<feature type="region of interest" description="Disordered" evidence="5">
    <location>
        <begin position="310"/>
        <end position="343"/>
    </location>
</feature>
<protein>
    <recommendedName>
        <fullName evidence="6">Homeobox domain-containing protein</fullName>
    </recommendedName>
</protein>
<feature type="region of interest" description="Disordered" evidence="5">
    <location>
        <begin position="714"/>
        <end position="739"/>
    </location>
</feature>
<dbReference type="SMART" id="SM00389">
    <property type="entry name" value="HOX"/>
    <property type="match status" value="1"/>
</dbReference>
<dbReference type="GO" id="GO:0006355">
    <property type="term" value="P:regulation of DNA-templated transcription"/>
    <property type="evidence" value="ECO:0007669"/>
    <property type="project" value="InterPro"/>
</dbReference>
<dbReference type="OrthoDB" id="10056939at2759"/>
<feature type="compositionally biased region" description="Basic and acidic residues" evidence="5">
    <location>
        <begin position="550"/>
        <end position="566"/>
    </location>
</feature>
<evidence type="ECO:0000256" key="3">
    <source>
        <dbReference type="ARBA" id="ARBA00023242"/>
    </source>
</evidence>
<keyword evidence="8" id="KW-1185">Reference proteome</keyword>
<dbReference type="InterPro" id="IPR009057">
    <property type="entry name" value="Homeodomain-like_sf"/>
</dbReference>
<gene>
    <name evidence="7" type="ORF">CC80DRAFT_29256</name>
</gene>
<feature type="compositionally biased region" description="Low complexity" evidence="5">
    <location>
        <begin position="333"/>
        <end position="343"/>
    </location>
</feature>
<dbReference type="PANTHER" id="PTHR11850">
    <property type="entry name" value="HOMEOBOX PROTEIN TRANSCRIPTION FACTORS"/>
    <property type="match status" value="1"/>
</dbReference>
<feature type="region of interest" description="Disordered" evidence="5">
    <location>
        <begin position="99"/>
        <end position="145"/>
    </location>
</feature>
<feature type="compositionally biased region" description="Basic residues" evidence="5">
    <location>
        <begin position="319"/>
        <end position="329"/>
    </location>
</feature>
<dbReference type="GO" id="GO:0005634">
    <property type="term" value="C:nucleus"/>
    <property type="evidence" value="ECO:0007669"/>
    <property type="project" value="UniProtKB-SubCell"/>
</dbReference>
<keyword evidence="3 4" id="KW-0539">Nucleus</keyword>
<dbReference type="InterPro" id="IPR001356">
    <property type="entry name" value="HD"/>
</dbReference>
<name>A0A6A5U314_9PLEO</name>
<feature type="compositionally biased region" description="Basic residues" evidence="5">
    <location>
        <begin position="729"/>
        <end position="739"/>
    </location>
</feature>
<accession>A0A6A5U314</accession>
<dbReference type="SUPFAM" id="SSF46689">
    <property type="entry name" value="Homeodomain-like"/>
    <property type="match status" value="1"/>
</dbReference>
<dbReference type="Proteomes" id="UP000800035">
    <property type="component" value="Unassembled WGS sequence"/>
</dbReference>
<dbReference type="CDD" id="cd00086">
    <property type="entry name" value="homeodomain"/>
    <property type="match status" value="1"/>
</dbReference>
<dbReference type="PROSITE" id="PS50071">
    <property type="entry name" value="HOMEOBOX_2"/>
    <property type="match status" value="1"/>
</dbReference>
<organism evidence="7 8">
    <name type="scientific">Byssothecium circinans</name>
    <dbReference type="NCBI Taxonomy" id="147558"/>
    <lineage>
        <taxon>Eukaryota</taxon>
        <taxon>Fungi</taxon>
        <taxon>Dikarya</taxon>
        <taxon>Ascomycota</taxon>
        <taxon>Pezizomycotina</taxon>
        <taxon>Dothideomycetes</taxon>
        <taxon>Pleosporomycetidae</taxon>
        <taxon>Pleosporales</taxon>
        <taxon>Massarineae</taxon>
        <taxon>Massarinaceae</taxon>
        <taxon>Byssothecium</taxon>
    </lineage>
</organism>